<dbReference type="Pfam" id="PF23632">
    <property type="entry name" value="SAP_RNF34_RFFL"/>
    <property type="match status" value="1"/>
</dbReference>
<reference evidence="3 4" key="1">
    <citation type="submission" date="2020-03" db="EMBL/GenBank/DDBJ databases">
        <title>Dissostichus mawsoni Genome sequencing and assembly.</title>
        <authorList>
            <person name="Park H."/>
        </authorList>
    </citation>
    <scope>NUCLEOTIDE SEQUENCE [LARGE SCALE GENOMIC DNA]</scope>
    <source>
        <strain evidence="3">DM0001</strain>
        <tissue evidence="3">Muscle</tissue>
    </source>
</reference>
<accession>A0A7J5YRM8</accession>
<comment type="caution">
    <text evidence="3">The sequence shown here is derived from an EMBL/GenBank/DDBJ whole genome shotgun (WGS) entry which is preliminary data.</text>
</comment>
<organism evidence="3 4">
    <name type="scientific">Dissostichus mawsoni</name>
    <name type="common">Antarctic cod</name>
    <dbReference type="NCBI Taxonomy" id="36200"/>
    <lineage>
        <taxon>Eukaryota</taxon>
        <taxon>Metazoa</taxon>
        <taxon>Chordata</taxon>
        <taxon>Craniata</taxon>
        <taxon>Vertebrata</taxon>
        <taxon>Euteleostomi</taxon>
        <taxon>Actinopterygii</taxon>
        <taxon>Neopterygii</taxon>
        <taxon>Teleostei</taxon>
        <taxon>Neoteleostei</taxon>
        <taxon>Acanthomorphata</taxon>
        <taxon>Eupercaria</taxon>
        <taxon>Perciformes</taxon>
        <taxon>Notothenioidei</taxon>
        <taxon>Nototheniidae</taxon>
        <taxon>Dissostichus</taxon>
    </lineage>
</organism>
<sequence length="179" mass="20250">MKSWVQGPSEASSQGLGPVLDPSDLPPVRDTPHTARQLRKSQSGLQGLWSGLLSLQEEVYLLRLQEELLLSVLRASGESACLCHMSFAEGDRVSASRLMRLRVRDLRQYLLLRNVPTDTCRKKKTWWTWCFVTEALRKRRTQTRQPPLAFPLHADPFHHAVSLRAVGLRRLSGGAAQQE</sequence>
<evidence type="ECO:0000313" key="3">
    <source>
        <dbReference type="EMBL" id="KAF3851067.1"/>
    </source>
</evidence>
<name>A0A7J5YRM8_DISMA</name>
<feature type="domain" description="RNF34/RFFL SAP" evidence="2">
    <location>
        <begin position="97"/>
        <end position="124"/>
    </location>
</feature>
<dbReference type="AlphaFoldDB" id="A0A7J5YRM8"/>
<evidence type="ECO:0000313" key="4">
    <source>
        <dbReference type="Proteomes" id="UP000518266"/>
    </source>
</evidence>
<gene>
    <name evidence="3" type="ORF">F7725_012839</name>
</gene>
<feature type="region of interest" description="Disordered" evidence="1">
    <location>
        <begin position="1"/>
        <end position="32"/>
    </location>
</feature>
<dbReference type="InterPro" id="IPR036361">
    <property type="entry name" value="SAP_dom_sf"/>
</dbReference>
<evidence type="ECO:0000256" key="1">
    <source>
        <dbReference type="SAM" id="MobiDB-lite"/>
    </source>
</evidence>
<dbReference type="Gene3D" id="1.10.720.140">
    <property type="match status" value="1"/>
</dbReference>
<dbReference type="EMBL" id="JAAKFY010000010">
    <property type="protein sequence ID" value="KAF3851067.1"/>
    <property type="molecule type" value="Genomic_DNA"/>
</dbReference>
<keyword evidence="4" id="KW-1185">Reference proteome</keyword>
<protein>
    <recommendedName>
        <fullName evidence="2">RNF34/RFFL SAP domain-containing protein</fullName>
    </recommendedName>
</protein>
<dbReference type="SUPFAM" id="SSF68906">
    <property type="entry name" value="SAP domain"/>
    <property type="match status" value="1"/>
</dbReference>
<dbReference type="Proteomes" id="UP000518266">
    <property type="component" value="Unassembled WGS sequence"/>
</dbReference>
<proteinExistence type="predicted"/>
<dbReference type="InterPro" id="IPR057299">
    <property type="entry name" value="RNF34_RFFL_SAP"/>
</dbReference>
<evidence type="ECO:0000259" key="2">
    <source>
        <dbReference type="Pfam" id="PF23632"/>
    </source>
</evidence>